<evidence type="ECO:0000256" key="8">
    <source>
        <dbReference type="SAM" id="Phobius"/>
    </source>
</evidence>
<proteinExistence type="inferred from homology"/>
<dbReference type="InterPro" id="IPR050173">
    <property type="entry name" value="ABC_transporter_C-like"/>
</dbReference>
<dbReference type="STRING" id="1081104.A0A162J5E9"/>
<dbReference type="PANTHER" id="PTHR24223">
    <property type="entry name" value="ATP-BINDING CASSETTE SUB-FAMILY C"/>
    <property type="match status" value="1"/>
</dbReference>
<feature type="transmembrane region" description="Helical" evidence="8">
    <location>
        <begin position="137"/>
        <end position="160"/>
    </location>
</feature>
<name>A0A162J5E9_CORFA</name>
<dbReference type="InterPro" id="IPR036640">
    <property type="entry name" value="ABC1_TM_sf"/>
</dbReference>
<sequence length="276" mass="30370">MDDKSSKDEDDESSIFKEMRRNGAKASMVFTHSHRVPNIVTKLLTTLIFLNKLVGWRVLVPTLSLAFFFMGIDAIIALQHHKTEEALNKQTSENSTVIANALLKIRQIKLSAAEDEWMIKAREIRSKELRLRRKHSLLICASKLVSGVVSAVLAGVPLYLCTLRASLASLPFEVSDWVEGWNGLQRLQGYFAAPEAERTTETASEDILLDKAAMAWNKDARKDGKLELKASLQFPRGQLSVVTGKTGSGQSLLLSSIAGEAALLSGEFRAPVPHAA</sequence>
<evidence type="ECO:0000256" key="1">
    <source>
        <dbReference type="ARBA" id="ARBA00004141"/>
    </source>
</evidence>
<dbReference type="SUPFAM" id="SSF90123">
    <property type="entry name" value="ABC transporter transmembrane region"/>
    <property type="match status" value="1"/>
</dbReference>
<keyword evidence="10" id="KW-1185">Reference proteome</keyword>
<dbReference type="GeneID" id="30020983"/>
<dbReference type="Gene3D" id="1.20.1560.10">
    <property type="entry name" value="ABC transporter type 1, transmembrane domain"/>
    <property type="match status" value="1"/>
</dbReference>
<organism evidence="9 10">
    <name type="scientific">Cordyceps fumosorosea (strain ARSEF 2679)</name>
    <name type="common">Isaria fumosorosea</name>
    <dbReference type="NCBI Taxonomy" id="1081104"/>
    <lineage>
        <taxon>Eukaryota</taxon>
        <taxon>Fungi</taxon>
        <taxon>Dikarya</taxon>
        <taxon>Ascomycota</taxon>
        <taxon>Pezizomycotina</taxon>
        <taxon>Sordariomycetes</taxon>
        <taxon>Hypocreomycetidae</taxon>
        <taxon>Hypocreales</taxon>
        <taxon>Cordycipitaceae</taxon>
        <taxon>Cordyceps</taxon>
    </lineage>
</organism>
<keyword evidence="6 8" id="KW-1133">Transmembrane helix</keyword>
<gene>
    <name evidence="9" type="ORF">ISF_04691</name>
</gene>
<dbReference type="RefSeq" id="XP_018704631.1">
    <property type="nucleotide sequence ID" value="XM_018848296.1"/>
</dbReference>
<feature type="transmembrane region" description="Helical" evidence="8">
    <location>
        <begin position="58"/>
        <end position="78"/>
    </location>
</feature>
<comment type="subcellular location">
    <subcellularLocation>
        <location evidence="1">Membrane</location>
        <topology evidence="1">Multi-pass membrane protein</topology>
    </subcellularLocation>
</comment>
<evidence type="ECO:0000256" key="5">
    <source>
        <dbReference type="ARBA" id="ARBA00022840"/>
    </source>
</evidence>
<protein>
    <submittedName>
        <fullName evidence="9">ABC bile acid transporter</fullName>
    </submittedName>
</protein>
<reference evidence="9 10" key="1">
    <citation type="journal article" date="2016" name="Genome Biol. Evol.">
        <title>Divergent and convergent evolution of fungal pathogenicity.</title>
        <authorList>
            <person name="Shang Y."/>
            <person name="Xiao G."/>
            <person name="Zheng P."/>
            <person name="Cen K."/>
            <person name="Zhan S."/>
            <person name="Wang C."/>
        </authorList>
    </citation>
    <scope>NUCLEOTIDE SEQUENCE [LARGE SCALE GENOMIC DNA]</scope>
    <source>
        <strain evidence="9 10">ARSEF 2679</strain>
    </source>
</reference>
<evidence type="ECO:0000313" key="9">
    <source>
        <dbReference type="EMBL" id="OAA63982.1"/>
    </source>
</evidence>
<dbReference type="PANTHER" id="PTHR24223:SF456">
    <property type="entry name" value="MULTIDRUG RESISTANCE-ASSOCIATED PROTEIN LETHAL(2)03659"/>
    <property type="match status" value="1"/>
</dbReference>
<accession>A0A162J5E9</accession>
<keyword evidence="4" id="KW-0547">Nucleotide-binding</keyword>
<comment type="caution">
    <text evidence="9">The sequence shown here is derived from an EMBL/GenBank/DDBJ whole genome shotgun (WGS) entry which is preliminary data.</text>
</comment>
<keyword evidence="3 8" id="KW-0812">Transmembrane</keyword>
<evidence type="ECO:0000256" key="7">
    <source>
        <dbReference type="ARBA" id="ARBA00023136"/>
    </source>
</evidence>
<dbReference type="AlphaFoldDB" id="A0A162J5E9"/>
<evidence type="ECO:0000256" key="6">
    <source>
        <dbReference type="ARBA" id="ARBA00022989"/>
    </source>
</evidence>
<dbReference type="GO" id="GO:0016020">
    <property type="term" value="C:membrane"/>
    <property type="evidence" value="ECO:0007669"/>
    <property type="project" value="UniProtKB-SubCell"/>
</dbReference>
<dbReference type="EMBL" id="AZHB01000010">
    <property type="protein sequence ID" value="OAA63982.1"/>
    <property type="molecule type" value="Genomic_DNA"/>
</dbReference>
<evidence type="ECO:0000313" key="10">
    <source>
        <dbReference type="Proteomes" id="UP000076744"/>
    </source>
</evidence>
<dbReference type="GO" id="GO:0005524">
    <property type="term" value="F:ATP binding"/>
    <property type="evidence" value="ECO:0007669"/>
    <property type="project" value="UniProtKB-KW"/>
</dbReference>
<keyword evidence="7 8" id="KW-0472">Membrane</keyword>
<dbReference type="GO" id="GO:0042626">
    <property type="term" value="F:ATPase-coupled transmembrane transporter activity"/>
    <property type="evidence" value="ECO:0007669"/>
    <property type="project" value="TreeGrafter"/>
</dbReference>
<dbReference type="Proteomes" id="UP000076744">
    <property type="component" value="Unassembled WGS sequence"/>
</dbReference>
<evidence type="ECO:0000256" key="3">
    <source>
        <dbReference type="ARBA" id="ARBA00022692"/>
    </source>
</evidence>
<keyword evidence="5" id="KW-0067">ATP-binding</keyword>
<evidence type="ECO:0000256" key="4">
    <source>
        <dbReference type="ARBA" id="ARBA00022741"/>
    </source>
</evidence>
<evidence type="ECO:0000256" key="2">
    <source>
        <dbReference type="ARBA" id="ARBA00009726"/>
    </source>
</evidence>
<comment type="similarity">
    <text evidence="2">Belongs to the ABC transporter superfamily. ABCC family. Conjugate transporter (TC 3.A.1.208) subfamily.</text>
</comment>
<dbReference type="OrthoDB" id="6500128at2759"/>